<sequence>MAVVVIQYVLRLTTQSAPYMNNFFIFLSIFKLEQHPTRVVFSNRHIVRSRISTLLTGSALKPNQRRNGLSELFFRVFLCCVWEKSSSFF</sequence>
<dbReference type="AlphaFoldDB" id="A0A0P6HRA0"/>
<accession>A0A0P6HRA0</accession>
<proteinExistence type="predicted"/>
<reference evidence="1" key="1">
    <citation type="submission" date="2015-10" db="EMBL/GenBank/DDBJ databases">
        <title>EvidentialGene: Evidence-directed Construction of Complete mRNA Transcriptomes without Genomes.</title>
        <authorList>
            <person name="Gilbert D.G."/>
        </authorList>
    </citation>
    <scope>NUCLEOTIDE SEQUENCE</scope>
</reference>
<evidence type="ECO:0000313" key="1">
    <source>
        <dbReference type="EMBL" id="JAN63844.1"/>
    </source>
</evidence>
<organism evidence="1">
    <name type="scientific">Daphnia magna</name>
    <dbReference type="NCBI Taxonomy" id="35525"/>
    <lineage>
        <taxon>Eukaryota</taxon>
        <taxon>Metazoa</taxon>
        <taxon>Ecdysozoa</taxon>
        <taxon>Arthropoda</taxon>
        <taxon>Crustacea</taxon>
        <taxon>Branchiopoda</taxon>
        <taxon>Diplostraca</taxon>
        <taxon>Cladocera</taxon>
        <taxon>Anomopoda</taxon>
        <taxon>Daphniidae</taxon>
        <taxon>Daphnia</taxon>
    </lineage>
</organism>
<protein>
    <submittedName>
        <fullName evidence="1">Uncharacterized protein</fullName>
    </submittedName>
</protein>
<dbReference type="EMBL" id="GDIQ01030893">
    <property type="protein sequence ID" value="JAN63844.1"/>
    <property type="molecule type" value="Transcribed_RNA"/>
</dbReference>
<name>A0A0P6HRA0_9CRUS</name>